<organism evidence="1 2">
    <name type="scientific">Phytophthora fragariaefolia</name>
    <dbReference type="NCBI Taxonomy" id="1490495"/>
    <lineage>
        <taxon>Eukaryota</taxon>
        <taxon>Sar</taxon>
        <taxon>Stramenopiles</taxon>
        <taxon>Oomycota</taxon>
        <taxon>Peronosporomycetes</taxon>
        <taxon>Peronosporales</taxon>
        <taxon>Peronosporaceae</taxon>
        <taxon>Phytophthora</taxon>
    </lineage>
</organism>
<comment type="caution">
    <text evidence="1">The sequence shown here is derived from an EMBL/GenBank/DDBJ whole genome shotgun (WGS) entry which is preliminary data.</text>
</comment>
<protein>
    <submittedName>
        <fullName evidence="1">Unnamed protein product</fullName>
    </submittedName>
</protein>
<gene>
    <name evidence="1" type="ORF">Pfra01_000273000</name>
</gene>
<keyword evidence="2" id="KW-1185">Reference proteome</keyword>
<sequence length="76" mass="7910">MGTSLNKLFGADPSTVVASPNIMGVSVSEEVTTDAEGLEAIFFGTSSERVIIPVNCNGNHWSSIMIDLGAKDVPLA</sequence>
<proteinExistence type="predicted"/>
<evidence type="ECO:0000313" key="2">
    <source>
        <dbReference type="Proteomes" id="UP001165121"/>
    </source>
</evidence>
<dbReference type="AlphaFoldDB" id="A0A9W6TW77"/>
<evidence type="ECO:0000313" key="1">
    <source>
        <dbReference type="EMBL" id="GMF21154.1"/>
    </source>
</evidence>
<name>A0A9W6TW77_9STRA</name>
<reference evidence="1" key="1">
    <citation type="submission" date="2023-04" db="EMBL/GenBank/DDBJ databases">
        <title>Phytophthora fragariaefolia NBRC 109709.</title>
        <authorList>
            <person name="Ichikawa N."/>
            <person name="Sato H."/>
            <person name="Tonouchi N."/>
        </authorList>
    </citation>
    <scope>NUCLEOTIDE SEQUENCE</scope>
    <source>
        <strain evidence="1">NBRC 109709</strain>
    </source>
</reference>
<accession>A0A9W6TW77</accession>
<dbReference type="OrthoDB" id="115385at2759"/>
<dbReference type="Proteomes" id="UP001165121">
    <property type="component" value="Unassembled WGS sequence"/>
</dbReference>
<dbReference type="EMBL" id="BSXT01000219">
    <property type="protein sequence ID" value="GMF21154.1"/>
    <property type="molecule type" value="Genomic_DNA"/>
</dbReference>